<dbReference type="PIRSF" id="PIRSF009467">
    <property type="entry name" value="Ureas_acces_UreF"/>
    <property type="match status" value="1"/>
</dbReference>
<evidence type="ECO:0000313" key="5">
    <source>
        <dbReference type="Proteomes" id="UP000461443"/>
    </source>
</evidence>
<keyword evidence="2 3" id="KW-0143">Chaperone</keyword>
<dbReference type="Pfam" id="PF01730">
    <property type="entry name" value="UreF"/>
    <property type="match status" value="1"/>
</dbReference>
<accession>A0A845SRV8</accession>
<dbReference type="AlphaFoldDB" id="A0A845SRV8"/>
<evidence type="ECO:0000256" key="1">
    <source>
        <dbReference type="ARBA" id="ARBA00022988"/>
    </source>
</evidence>
<reference evidence="4 5" key="2">
    <citation type="submission" date="2020-02" db="EMBL/GenBank/DDBJ databases">
        <title>The new genus of Enterobacteriales.</title>
        <authorList>
            <person name="Kim I.S."/>
        </authorList>
    </citation>
    <scope>NUCLEOTIDE SEQUENCE [LARGE SCALE GENOMIC DNA]</scope>
    <source>
        <strain evidence="4 5">SAP-6</strain>
    </source>
</reference>
<dbReference type="GO" id="GO:0005737">
    <property type="term" value="C:cytoplasm"/>
    <property type="evidence" value="ECO:0007669"/>
    <property type="project" value="UniProtKB-SubCell"/>
</dbReference>
<organism evidence="4 5">
    <name type="scientific">Acerihabitans arboris</name>
    <dbReference type="NCBI Taxonomy" id="2691583"/>
    <lineage>
        <taxon>Bacteria</taxon>
        <taxon>Pseudomonadati</taxon>
        <taxon>Pseudomonadota</taxon>
        <taxon>Gammaproteobacteria</taxon>
        <taxon>Enterobacterales</taxon>
        <taxon>Pectobacteriaceae</taxon>
        <taxon>Acerihabitans</taxon>
    </lineage>
</organism>
<comment type="similarity">
    <text evidence="3">Belongs to the UreF family.</text>
</comment>
<comment type="caution">
    <text evidence="4">The sequence shown here is derived from an EMBL/GenBank/DDBJ whole genome shotgun (WGS) entry which is preliminary data.</text>
</comment>
<dbReference type="PANTHER" id="PTHR33620">
    <property type="entry name" value="UREASE ACCESSORY PROTEIN F"/>
    <property type="match status" value="1"/>
</dbReference>
<dbReference type="EMBL" id="WUBS01000018">
    <property type="protein sequence ID" value="NDL65388.1"/>
    <property type="molecule type" value="Genomic_DNA"/>
</dbReference>
<dbReference type="InterPro" id="IPR002639">
    <property type="entry name" value="UreF"/>
</dbReference>
<dbReference type="Gene3D" id="1.10.4190.10">
    <property type="entry name" value="Urease accessory protein UreF"/>
    <property type="match status" value="1"/>
</dbReference>
<comment type="subcellular location">
    <subcellularLocation>
        <location evidence="3">Cytoplasm</location>
    </subcellularLocation>
</comment>
<sequence length="225" mass="24837">MLEQTALLRLMQLISPSLPVGGFTYSQGLEWAVEAGWVASGEAFADWQRHIITDTLGGLDWPVLIRLYRACEAGDSGQFARWSDFLLAGRETRELRLEEQQRGQALSRLILEWPDLPHDDAWLPALRQSQLAGMAWLGRQWAIPLEALAMGYGYSVLESGVMAGLKLVPFGQQKAQGLLRELSALLPAAFARAGLLGDDALGGSFPLQAIASSRHETQYSRLFRS</sequence>
<comment type="subunit">
    <text evidence="3">UreD, UreF and UreG form a complex that acts as a GTP-hydrolysis-dependent molecular chaperone, activating the urease apoprotein by helping to assemble the nickel containing metallocenter of UreC. The UreE protein probably delivers the nickel.</text>
</comment>
<evidence type="ECO:0000256" key="3">
    <source>
        <dbReference type="HAMAP-Rule" id="MF_01385"/>
    </source>
</evidence>
<evidence type="ECO:0000313" key="4">
    <source>
        <dbReference type="EMBL" id="NDL65388.1"/>
    </source>
</evidence>
<keyword evidence="1 3" id="KW-0996">Nickel insertion</keyword>
<name>A0A845SRV8_9GAMM</name>
<dbReference type="Proteomes" id="UP000461443">
    <property type="component" value="Unassembled WGS sequence"/>
</dbReference>
<dbReference type="HAMAP" id="MF_01385">
    <property type="entry name" value="UreF"/>
    <property type="match status" value="1"/>
</dbReference>
<dbReference type="RefSeq" id="WP_162368099.1">
    <property type="nucleotide sequence ID" value="NZ_WUBS01000018.1"/>
</dbReference>
<keyword evidence="5" id="KW-1185">Reference proteome</keyword>
<evidence type="ECO:0000256" key="2">
    <source>
        <dbReference type="ARBA" id="ARBA00023186"/>
    </source>
</evidence>
<dbReference type="InterPro" id="IPR038277">
    <property type="entry name" value="UreF_sf"/>
</dbReference>
<keyword evidence="3" id="KW-0963">Cytoplasm</keyword>
<proteinExistence type="inferred from homology"/>
<gene>
    <name evidence="3" type="primary">ureF</name>
    <name evidence="4" type="ORF">GRH90_21890</name>
</gene>
<dbReference type="PANTHER" id="PTHR33620:SF1">
    <property type="entry name" value="UREASE ACCESSORY PROTEIN F"/>
    <property type="match status" value="1"/>
</dbReference>
<dbReference type="GO" id="GO:0016151">
    <property type="term" value="F:nickel cation binding"/>
    <property type="evidence" value="ECO:0007669"/>
    <property type="project" value="UniProtKB-UniRule"/>
</dbReference>
<comment type="function">
    <text evidence="3">Required for maturation of urease via the functional incorporation of the urease nickel metallocenter.</text>
</comment>
<reference evidence="4 5" key="1">
    <citation type="submission" date="2019-12" db="EMBL/GenBank/DDBJ databases">
        <authorList>
            <person name="Lee S.D."/>
        </authorList>
    </citation>
    <scope>NUCLEOTIDE SEQUENCE [LARGE SCALE GENOMIC DNA]</scope>
    <source>
        <strain evidence="4 5">SAP-6</strain>
    </source>
</reference>
<protein>
    <recommendedName>
        <fullName evidence="3">Urease accessory protein UreF</fullName>
    </recommendedName>
</protein>